<dbReference type="RefSeq" id="XP_016265726.1">
    <property type="nucleotide sequence ID" value="XM_016404721.1"/>
</dbReference>
<sequence>MLLSCHCNCCFAKRRTLPCVRYETTPLHLLRSWPTATGTDVLFRLEFPSRDLRNIAMRDLKIKITLNHSSAGGHGVGKVRLVYIYGQATAEYPDHLVVYLLLNPLALVEVLIRLFTPVIRLVFCKDAFYTRFLGPGRGFGQLHFHLCRKPLRSRRSR</sequence>
<evidence type="ECO:0000313" key="2">
    <source>
        <dbReference type="Proteomes" id="UP000053342"/>
    </source>
</evidence>
<organism evidence="1 2">
    <name type="scientific">Exophiala oligosperma</name>
    <dbReference type="NCBI Taxonomy" id="215243"/>
    <lineage>
        <taxon>Eukaryota</taxon>
        <taxon>Fungi</taxon>
        <taxon>Dikarya</taxon>
        <taxon>Ascomycota</taxon>
        <taxon>Pezizomycotina</taxon>
        <taxon>Eurotiomycetes</taxon>
        <taxon>Chaetothyriomycetidae</taxon>
        <taxon>Chaetothyriales</taxon>
        <taxon>Herpotrichiellaceae</taxon>
        <taxon>Exophiala</taxon>
    </lineage>
</organism>
<keyword evidence="2" id="KW-1185">Reference proteome</keyword>
<dbReference type="Proteomes" id="UP000053342">
    <property type="component" value="Unassembled WGS sequence"/>
</dbReference>
<evidence type="ECO:0000313" key="1">
    <source>
        <dbReference type="EMBL" id="KIW45510.1"/>
    </source>
</evidence>
<dbReference type="AlphaFoldDB" id="A0A0D2DSU7"/>
<dbReference type="EMBL" id="KN847334">
    <property type="protein sequence ID" value="KIW45510.1"/>
    <property type="molecule type" value="Genomic_DNA"/>
</dbReference>
<reference evidence="1 2" key="1">
    <citation type="submission" date="2015-01" db="EMBL/GenBank/DDBJ databases">
        <title>The Genome Sequence of Exophiala oligosperma CBS72588.</title>
        <authorList>
            <consortium name="The Broad Institute Genomics Platform"/>
            <person name="Cuomo C."/>
            <person name="de Hoog S."/>
            <person name="Gorbushina A."/>
            <person name="Stielow B."/>
            <person name="Teixiera M."/>
            <person name="Abouelleil A."/>
            <person name="Chapman S.B."/>
            <person name="Priest M."/>
            <person name="Young S.K."/>
            <person name="Wortman J."/>
            <person name="Nusbaum C."/>
            <person name="Birren B."/>
        </authorList>
    </citation>
    <scope>NUCLEOTIDE SEQUENCE [LARGE SCALE GENOMIC DNA]</scope>
    <source>
        <strain evidence="1 2">CBS 72588</strain>
    </source>
</reference>
<protein>
    <submittedName>
        <fullName evidence="1">Uncharacterized protein</fullName>
    </submittedName>
</protein>
<proteinExistence type="predicted"/>
<name>A0A0D2DSU7_9EURO</name>
<dbReference type="GeneID" id="27355970"/>
<accession>A0A0D2DSU7</accession>
<gene>
    <name evidence="1" type="ORF">PV06_03896</name>
</gene>
<dbReference type="VEuPathDB" id="FungiDB:PV06_03896"/>
<dbReference type="HOGENOM" id="CLU_1677891_0_0_1"/>